<dbReference type="InterPro" id="IPR051313">
    <property type="entry name" value="Bact_iron-sidero_bind"/>
</dbReference>
<dbReference type="Gene3D" id="3.40.50.1980">
    <property type="entry name" value="Nitrogenase molybdenum iron protein domain"/>
    <property type="match status" value="2"/>
</dbReference>
<dbReference type="SUPFAM" id="SSF53807">
    <property type="entry name" value="Helical backbone' metal receptor"/>
    <property type="match status" value="1"/>
</dbReference>
<keyword evidence="4 6" id="KW-0732">Signal</keyword>
<evidence type="ECO:0000256" key="2">
    <source>
        <dbReference type="ARBA" id="ARBA00008814"/>
    </source>
</evidence>
<sequence length="335" mass="35944">MKIHFKSLLLIVSILTVLAGCSGNNSNSPAEGPNTNTSPAANEEQASNNTQPDAEPNGPRELTDPLGHTVTIPANPERILASYLEDYLAALDITPVAQWSVGNSPMDYLESYFKDVPVIAHDLPFEAVTSFSPDLIIIGDESLIADNKYDSYNKIAPTYALGSEINADWRKAFTEIGKIVGKEAEVQASLEAYDTKAAEAKAKIEAAGSPSAAAIWLVGGTFWIVVDDQSSGAVMYQDLGLKVPSLVTKIAEGEGNIWRSLSLEAMAELDTDHIFLINSDAATGSEALKDPIWTSLPAVVNGNVHEFDADLSSWLYTGPIANDMIMDDVVESILK</sequence>
<dbReference type="EMBL" id="BORR01000006">
    <property type="protein sequence ID" value="GIO37073.1"/>
    <property type="molecule type" value="Genomic_DNA"/>
</dbReference>
<protein>
    <submittedName>
        <fullName evidence="8">Ferrichrome ABC transporter substrate-binding protein</fullName>
    </submittedName>
</protein>
<feature type="domain" description="Fe/B12 periplasmic-binding" evidence="7">
    <location>
        <begin position="76"/>
        <end position="335"/>
    </location>
</feature>
<feature type="region of interest" description="Disordered" evidence="5">
    <location>
        <begin position="26"/>
        <end position="69"/>
    </location>
</feature>
<evidence type="ECO:0000256" key="5">
    <source>
        <dbReference type="SAM" id="MobiDB-lite"/>
    </source>
</evidence>
<dbReference type="PROSITE" id="PS50983">
    <property type="entry name" value="FE_B12_PBP"/>
    <property type="match status" value="1"/>
</dbReference>
<evidence type="ECO:0000256" key="4">
    <source>
        <dbReference type="ARBA" id="ARBA00022729"/>
    </source>
</evidence>
<evidence type="ECO:0000256" key="3">
    <source>
        <dbReference type="ARBA" id="ARBA00022448"/>
    </source>
</evidence>
<dbReference type="AlphaFoldDB" id="A0A919XT34"/>
<evidence type="ECO:0000256" key="1">
    <source>
        <dbReference type="ARBA" id="ARBA00004196"/>
    </source>
</evidence>
<dbReference type="RefSeq" id="WP_212939386.1">
    <property type="nucleotide sequence ID" value="NZ_BORR01000006.1"/>
</dbReference>
<gene>
    <name evidence="8" type="ORF">J41TS12_19340</name>
</gene>
<keyword evidence="9" id="KW-1185">Reference proteome</keyword>
<dbReference type="PANTHER" id="PTHR30532:SF1">
    <property type="entry name" value="IRON(3+)-HYDROXAMATE-BINDING PROTEIN FHUD"/>
    <property type="match status" value="1"/>
</dbReference>
<proteinExistence type="inferred from homology"/>
<dbReference type="GO" id="GO:1901678">
    <property type="term" value="P:iron coordination entity transport"/>
    <property type="evidence" value="ECO:0007669"/>
    <property type="project" value="UniProtKB-ARBA"/>
</dbReference>
<dbReference type="Proteomes" id="UP000681162">
    <property type="component" value="Unassembled WGS sequence"/>
</dbReference>
<dbReference type="PANTHER" id="PTHR30532">
    <property type="entry name" value="IRON III DICITRATE-BINDING PERIPLASMIC PROTEIN"/>
    <property type="match status" value="1"/>
</dbReference>
<feature type="chain" id="PRO_5039304969" evidence="6">
    <location>
        <begin position="20"/>
        <end position="335"/>
    </location>
</feature>
<evidence type="ECO:0000259" key="7">
    <source>
        <dbReference type="PROSITE" id="PS50983"/>
    </source>
</evidence>
<organism evidence="8 9">
    <name type="scientific">Paenibacillus antibioticophila</name>
    <dbReference type="NCBI Taxonomy" id="1274374"/>
    <lineage>
        <taxon>Bacteria</taxon>
        <taxon>Bacillati</taxon>
        <taxon>Bacillota</taxon>
        <taxon>Bacilli</taxon>
        <taxon>Bacillales</taxon>
        <taxon>Paenibacillaceae</taxon>
        <taxon>Paenibacillus</taxon>
    </lineage>
</organism>
<feature type="compositionally biased region" description="Polar residues" evidence="5">
    <location>
        <begin position="26"/>
        <end position="52"/>
    </location>
</feature>
<dbReference type="GO" id="GO:0030288">
    <property type="term" value="C:outer membrane-bounded periplasmic space"/>
    <property type="evidence" value="ECO:0007669"/>
    <property type="project" value="TreeGrafter"/>
</dbReference>
<accession>A0A919XT34</accession>
<comment type="similarity">
    <text evidence="2">Belongs to the bacterial solute-binding protein 8 family.</text>
</comment>
<comment type="caution">
    <text evidence="8">The sequence shown here is derived from an EMBL/GenBank/DDBJ whole genome shotgun (WGS) entry which is preliminary data.</text>
</comment>
<name>A0A919XT34_9BACL</name>
<dbReference type="Pfam" id="PF01497">
    <property type="entry name" value="Peripla_BP_2"/>
    <property type="match status" value="1"/>
</dbReference>
<evidence type="ECO:0000313" key="8">
    <source>
        <dbReference type="EMBL" id="GIO37073.1"/>
    </source>
</evidence>
<reference evidence="8 9" key="1">
    <citation type="submission" date="2021-03" db="EMBL/GenBank/DDBJ databases">
        <title>Antimicrobial resistance genes in bacteria isolated from Japanese honey, and their potential for conferring macrolide and lincosamide resistance in the American foulbrood pathogen Paenibacillus larvae.</title>
        <authorList>
            <person name="Okamoto M."/>
            <person name="Kumagai M."/>
            <person name="Kanamori H."/>
            <person name="Takamatsu D."/>
        </authorList>
    </citation>
    <scope>NUCLEOTIDE SEQUENCE [LARGE SCALE GENOMIC DNA]</scope>
    <source>
        <strain evidence="8 9">J41TS12</strain>
    </source>
</reference>
<keyword evidence="3" id="KW-0813">Transport</keyword>
<evidence type="ECO:0000256" key="6">
    <source>
        <dbReference type="SAM" id="SignalP"/>
    </source>
</evidence>
<feature type="signal peptide" evidence="6">
    <location>
        <begin position="1"/>
        <end position="19"/>
    </location>
</feature>
<evidence type="ECO:0000313" key="9">
    <source>
        <dbReference type="Proteomes" id="UP000681162"/>
    </source>
</evidence>
<dbReference type="PROSITE" id="PS51257">
    <property type="entry name" value="PROKAR_LIPOPROTEIN"/>
    <property type="match status" value="1"/>
</dbReference>
<comment type="subcellular location">
    <subcellularLocation>
        <location evidence="1">Cell envelope</location>
    </subcellularLocation>
</comment>
<dbReference type="InterPro" id="IPR002491">
    <property type="entry name" value="ABC_transptr_periplasmic_BD"/>
</dbReference>